<name>A0A5C5Z005_9BACT</name>
<dbReference type="PANTHER" id="PTHR35841">
    <property type="entry name" value="PHOSPHONATES-BINDING PERIPLASMIC PROTEIN"/>
    <property type="match status" value="1"/>
</dbReference>
<comment type="caution">
    <text evidence="1">The sequence shown here is derived from an EMBL/GenBank/DDBJ whole genome shotgun (WGS) entry which is preliminary data.</text>
</comment>
<dbReference type="PANTHER" id="PTHR35841:SF1">
    <property type="entry name" value="PHOSPHONATES-BINDING PERIPLASMIC PROTEIN"/>
    <property type="match status" value="1"/>
</dbReference>
<reference evidence="1 2" key="1">
    <citation type="submission" date="2019-02" db="EMBL/GenBank/DDBJ databases">
        <title>Deep-cultivation of Planctomycetes and their phenomic and genomic characterization uncovers novel biology.</title>
        <authorList>
            <person name="Wiegand S."/>
            <person name="Jogler M."/>
            <person name="Boedeker C."/>
            <person name="Pinto D."/>
            <person name="Vollmers J."/>
            <person name="Rivas-Marin E."/>
            <person name="Kohn T."/>
            <person name="Peeters S.H."/>
            <person name="Heuer A."/>
            <person name="Rast P."/>
            <person name="Oberbeckmann S."/>
            <person name="Bunk B."/>
            <person name="Jeske O."/>
            <person name="Meyerdierks A."/>
            <person name="Storesund J.E."/>
            <person name="Kallscheuer N."/>
            <person name="Luecker S."/>
            <person name="Lage O.M."/>
            <person name="Pohl T."/>
            <person name="Merkel B.J."/>
            <person name="Hornburger P."/>
            <person name="Mueller R.-W."/>
            <person name="Bruemmer F."/>
            <person name="Labrenz M."/>
            <person name="Spormann A.M."/>
            <person name="Op Den Camp H."/>
            <person name="Overmann J."/>
            <person name="Amann R."/>
            <person name="Jetten M.S.M."/>
            <person name="Mascher T."/>
            <person name="Medema M.H."/>
            <person name="Devos D.P."/>
            <person name="Kaster A.-K."/>
            <person name="Ovreas L."/>
            <person name="Rohde M."/>
            <person name="Galperin M.Y."/>
            <person name="Jogler C."/>
        </authorList>
    </citation>
    <scope>NUCLEOTIDE SEQUENCE [LARGE SCALE GENOMIC DNA]</scope>
    <source>
        <strain evidence="1 2">CA13</strain>
    </source>
</reference>
<dbReference type="Proteomes" id="UP000315010">
    <property type="component" value="Unassembled WGS sequence"/>
</dbReference>
<dbReference type="OrthoDB" id="9815602at2"/>
<evidence type="ECO:0000313" key="2">
    <source>
        <dbReference type="Proteomes" id="UP000315010"/>
    </source>
</evidence>
<proteinExistence type="predicted"/>
<dbReference type="Gene3D" id="3.40.190.10">
    <property type="entry name" value="Periplasmic binding protein-like II"/>
    <property type="match status" value="2"/>
</dbReference>
<dbReference type="SUPFAM" id="SSF53850">
    <property type="entry name" value="Periplasmic binding protein-like II"/>
    <property type="match status" value="1"/>
</dbReference>
<protein>
    <submittedName>
        <fullName evidence="1">ABC transporter, phosphonate, periplasmic substrate-binding protein</fullName>
    </submittedName>
</protein>
<gene>
    <name evidence="1" type="ORF">CA13_15640</name>
</gene>
<sequence length="304" mass="34725">MRQKRIAKNPPTDAMRRFCFPGMRALAWLFIGVSFPSLLLAQTRPIRYSGPISAWPEVQRIDLFTAFPIYMQEISVDLGLTVESIIPETAQPIPQQLEDDEIDGVIVQFTDLVRLQKDWDLEPSICVVQGGRASEQIYLVSNQPIENVADLKGSKLVAPGNREFPIYFLESLIDQECQTRPESFFGEIETIDKQVNAIISVVRRKSRACLVTRTTFETMQQLSPHLIKRLHIVAKSPEYPRASLAFRAEFDPALKGQIVDFLTHGFKQKARTRQVLVLFKVECFAHYDVEMYQDAKAIVEQYGM</sequence>
<accession>A0A5C5Z005</accession>
<organism evidence="1 2">
    <name type="scientific">Novipirellula herctigrandis</name>
    <dbReference type="NCBI Taxonomy" id="2527986"/>
    <lineage>
        <taxon>Bacteria</taxon>
        <taxon>Pseudomonadati</taxon>
        <taxon>Planctomycetota</taxon>
        <taxon>Planctomycetia</taxon>
        <taxon>Pirellulales</taxon>
        <taxon>Pirellulaceae</taxon>
        <taxon>Novipirellula</taxon>
    </lineage>
</organism>
<keyword evidence="2" id="KW-1185">Reference proteome</keyword>
<dbReference type="AlphaFoldDB" id="A0A5C5Z005"/>
<evidence type="ECO:0000313" key="1">
    <source>
        <dbReference type="EMBL" id="TWT80151.1"/>
    </source>
</evidence>
<dbReference type="RefSeq" id="WP_146395232.1">
    <property type="nucleotide sequence ID" value="NZ_SJPJ01000001.1"/>
</dbReference>
<dbReference type="EMBL" id="SJPJ01000001">
    <property type="protein sequence ID" value="TWT80151.1"/>
    <property type="molecule type" value="Genomic_DNA"/>
</dbReference>
<dbReference type="Pfam" id="PF12974">
    <property type="entry name" value="Phosphonate-bd"/>
    <property type="match status" value="1"/>
</dbReference>